<name>A0A6C0LBX2_9ZZZZ</name>
<dbReference type="EMBL" id="MN740459">
    <property type="protein sequence ID" value="QHU27565.1"/>
    <property type="molecule type" value="Genomic_DNA"/>
</dbReference>
<evidence type="ECO:0000313" key="1">
    <source>
        <dbReference type="EMBL" id="QHU27565.1"/>
    </source>
</evidence>
<protein>
    <submittedName>
        <fullName evidence="1">Uncharacterized protein</fullName>
    </submittedName>
</protein>
<accession>A0A6C0LBX2</accession>
<sequence>MFYVDANPENILKLNIANHKKLNNITKIIIAKMKLNDESSHEDYFKLKNIIAIYVNEEIKTMHTRDINEIIGDYGFDNAVHCYKKNYRILDNITVRMLVYNIICNIYILTVDTEKKDAVRKIQSYIVAEKNRKKYIKKVNIKRESDYLIDKVNNEIKCDDAKLILNTIINKFVHRTMKALDKA</sequence>
<reference evidence="1" key="1">
    <citation type="journal article" date="2020" name="Nature">
        <title>Giant virus diversity and host interactions through global metagenomics.</title>
        <authorList>
            <person name="Schulz F."/>
            <person name="Roux S."/>
            <person name="Paez-Espino D."/>
            <person name="Jungbluth S."/>
            <person name="Walsh D.A."/>
            <person name="Denef V.J."/>
            <person name="McMahon K.D."/>
            <person name="Konstantinidis K.T."/>
            <person name="Eloe-Fadrosh E.A."/>
            <person name="Kyrpides N.C."/>
            <person name="Woyke T."/>
        </authorList>
    </citation>
    <scope>NUCLEOTIDE SEQUENCE</scope>
    <source>
        <strain evidence="1">GVMAG-M-3300027769-26</strain>
    </source>
</reference>
<organism evidence="1">
    <name type="scientific">viral metagenome</name>
    <dbReference type="NCBI Taxonomy" id="1070528"/>
    <lineage>
        <taxon>unclassified sequences</taxon>
        <taxon>metagenomes</taxon>
        <taxon>organismal metagenomes</taxon>
    </lineage>
</organism>
<dbReference type="AlphaFoldDB" id="A0A6C0LBX2"/>
<proteinExistence type="predicted"/>